<protein>
    <submittedName>
        <fullName evidence="1">Uncharacterized protein</fullName>
    </submittedName>
</protein>
<gene>
    <name evidence="1" type="ORF">AVENP_1632</name>
</gene>
<dbReference type="AlphaFoldDB" id="A0AAE7E3E5"/>
<dbReference type="KEGG" id="avp:AVENP_1632"/>
<proteinExistence type="predicted"/>
<reference evidence="1 2" key="1">
    <citation type="submission" date="2020-05" db="EMBL/GenBank/DDBJ databases">
        <title>Complete genome sequencing of Campylobacter and Arcobacter type strains.</title>
        <authorList>
            <person name="Miller W.G."/>
            <person name="Yee E."/>
        </authorList>
    </citation>
    <scope>NUCLEOTIDE SEQUENCE [LARGE SCALE GENOMIC DNA]</scope>
    <source>
        <strain evidence="1 2">LMG 26156</strain>
    </source>
</reference>
<sequence length="79" mass="9227">MSIGTKTKCLICGHTFPNKSKFRPKEYCSDNCKDLSKFLHAFERNLYKVDFNEDYSNKLKSQLFLIANQIKCISKKAKK</sequence>
<organism evidence="1 2">
    <name type="scientific">Arcobacter venerupis</name>
    <dbReference type="NCBI Taxonomy" id="1054033"/>
    <lineage>
        <taxon>Bacteria</taxon>
        <taxon>Pseudomonadati</taxon>
        <taxon>Campylobacterota</taxon>
        <taxon>Epsilonproteobacteria</taxon>
        <taxon>Campylobacterales</taxon>
        <taxon>Arcobacteraceae</taxon>
        <taxon>Arcobacter</taxon>
    </lineage>
</organism>
<dbReference type="Proteomes" id="UP000503482">
    <property type="component" value="Chromosome"/>
</dbReference>
<accession>A0AAE7E3E5</accession>
<name>A0AAE7E3E5_9BACT</name>
<evidence type="ECO:0000313" key="1">
    <source>
        <dbReference type="EMBL" id="QKF67178.1"/>
    </source>
</evidence>
<keyword evidence="2" id="KW-1185">Reference proteome</keyword>
<dbReference type="EMBL" id="CP053840">
    <property type="protein sequence ID" value="QKF67178.1"/>
    <property type="molecule type" value="Genomic_DNA"/>
</dbReference>
<evidence type="ECO:0000313" key="2">
    <source>
        <dbReference type="Proteomes" id="UP000503482"/>
    </source>
</evidence>
<dbReference type="RefSeq" id="WP_128360124.1">
    <property type="nucleotide sequence ID" value="NZ_CP053840.1"/>
</dbReference>